<dbReference type="EMBL" id="CP040946">
    <property type="protein sequence ID" value="QDC44662.1"/>
    <property type="molecule type" value="Genomic_DNA"/>
</dbReference>
<reference evidence="3" key="1">
    <citation type="journal article" date="2019" name="ISME J.">
        <title>Evolution in action: habitat transition from sediment to the pelagial leads to genome streamlining in Methylophilaceae.</title>
        <authorList>
            <person name="Salcher M."/>
            <person name="Schaefle D."/>
            <person name="Kaspar M."/>
            <person name="Neuenschwander S.M."/>
            <person name="Ghai R."/>
        </authorList>
    </citation>
    <scope>NUCLEOTIDE SEQUENCE [LARGE SCALE GENOMIC DNA]</scope>
    <source>
        <strain evidence="3">MMS-M-51</strain>
    </source>
</reference>
<keyword evidence="1" id="KW-0472">Membrane</keyword>
<keyword evidence="3" id="KW-1185">Reference proteome</keyword>
<organism evidence="2 3">
    <name type="scientific">Methylophilus medardicus</name>
    <dbReference type="NCBI Taxonomy" id="2588534"/>
    <lineage>
        <taxon>Bacteria</taxon>
        <taxon>Pseudomonadati</taxon>
        <taxon>Pseudomonadota</taxon>
        <taxon>Betaproteobacteria</taxon>
        <taxon>Nitrosomonadales</taxon>
        <taxon>Methylophilaceae</taxon>
        <taxon>Methylophilus</taxon>
    </lineage>
</organism>
<evidence type="ECO:0000313" key="3">
    <source>
        <dbReference type="Proteomes" id="UP000311008"/>
    </source>
</evidence>
<evidence type="ECO:0000313" key="2">
    <source>
        <dbReference type="EMBL" id="QDC44662.1"/>
    </source>
</evidence>
<sequence length="308" mass="34974">MKLGLYATHRQMPHWIFHLIASLIGLAGMQVAYAATNLQPRAESYTREADYTLGSIARQHITLHVPAGFELDPDSLPLPAQNEAIELRTAHWTTRDDKSERVIQLEIDWQIFVAGDTVKTLPLKPLHLQFKRDQQRLAIDLPADKVIVSSLLPARIDAEHVKLYPDAPLPAWPRAAQLWALAGWGSLLMLGIGYVAWYLGWLQFPQEKRMPFRQAWRAIRRLKSDQQATRMQAMRLISRAVDLCAGYAVTTENLPRLLASHAAMAPYRDNLQHFYQDVQQTFFAGKPVSFSLNALQQLAKNLSHLEIS</sequence>
<keyword evidence="1" id="KW-0812">Transmembrane</keyword>
<keyword evidence="1" id="KW-1133">Transmembrane helix</keyword>
<dbReference type="Proteomes" id="UP000311008">
    <property type="component" value="Chromosome"/>
</dbReference>
<name>A0A5B8CTK7_9PROT</name>
<gene>
    <name evidence="2" type="ORF">FIU01_09045</name>
</gene>
<feature type="transmembrane region" description="Helical" evidence="1">
    <location>
        <begin position="178"/>
        <end position="200"/>
    </location>
</feature>
<evidence type="ECO:0008006" key="4">
    <source>
        <dbReference type="Google" id="ProtNLM"/>
    </source>
</evidence>
<proteinExistence type="predicted"/>
<accession>A0A5B8CTK7</accession>
<dbReference type="KEGG" id="mmec:FIU01_09045"/>
<dbReference type="AlphaFoldDB" id="A0A5B8CTK7"/>
<dbReference type="RefSeq" id="WP_140003992.1">
    <property type="nucleotide sequence ID" value="NZ_CP040946.1"/>
</dbReference>
<evidence type="ECO:0000256" key="1">
    <source>
        <dbReference type="SAM" id="Phobius"/>
    </source>
</evidence>
<protein>
    <recommendedName>
        <fullName evidence="4">MxaA protein</fullName>
    </recommendedName>
</protein>
<dbReference type="OrthoDB" id="8535306at2"/>